<reference evidence="2 3" key="1">
    <citation type="submission" date="2023-10" db="EMBL/GenBank/DDBJ databases">
        <title>Virgibacillus halophilus 5B73C genome.</title>
        <authorList>
            <person name="Miliotis G."/>
            <person name="Sengupta P."/>
            <person name="Hameed A."/>
            <person name="Chuvochina M."/>
            <person name="Mcdonagh F."/>
            <person name="Simpson A.C."/>
            <person name="Singh N.K."/>
            <person name="Rekha P.D."/>
            <person name="Raman K."/>
            <person name="Hugenholtz P."/>
            <person name="Venkateswaran K."/>
        </authorList>
    </citation>
    <scope>NUCLEOTIDE SEQUENCE [LARGE SCALE GENOMIC DNA]</scope>
    <source>
        <strain evidence="2 3">5B73C</strain>
    </source>
</reference>
<comment type="caution">
    <text evidence="2">The sequence shown here is derived from an EMBL/GenBank/DDBJ whole genome shotgun (WGS) entry which is preliminary data.</text>
</comment>
<name>A0ABU5C231_9BACI</name>
<sequence>MTSMSVHWGEQWLGAAKQKDNVILIAIGTGVGSGIVIDGKLYRGTAWGAGEIGYMVTGTQQSRPQNGMPPYKGYGYLESRVGGAAIKQHVYKELLQLTTHPLFPKKENLSVSEIFALAMKGDGLCKKSSVGSN</sequence>
<dbReference type="Pfam" id="PF00480">
    <property type="entry name" value="ROK"/>
    <property type="match status" value="1"/>
</dbReference>
<evidence type="ECO:0000313" key="3">
    <source>
        <dbReference type="Proteomes" id="UP001281447"/>
    </source>
</evidence>
<dbReference type="SUPFAM" id="SSF53067">
    <property type="entry name" value="Actin-like ATPase domain"/>
    <property type="match status" value="1"/>
</dbReference>
<accession>A0ABU5C231</accession>
<dbReference type="Proteomes" id="UP001281447">
    <property type="component" value="Unassembled WGS sequence"/>
</dbReference>
<proteinExistence type="inferred from homology"/>
<dbReference type="PANTHER" id="PTHR18964:SF149">
    <property type="entry name" value="BIFUNCTIONAL UDP-N-ACETYLGLUCOSAMINE 2-EPIMERASE_N-ACETYLMANNOSAMINE KINASE"/>
    <property type="match status" value="1"/>
</dbReference>
<dbReference type="EMBL" id="JAWDIP010000003">
    <property type="protein sequence ID" value="MDY0393365.1"/>
    <property type="molecule type" value="Genomic_DNA"/>
</dbReference>
<comment type="similarity">
    <text evidence="1">Belongs to the ROK (NagC/XylR) family.</text>
</comment>
<evidence type="ECO:0000256" key="1">
    <source>
        <dbReference type="ARBA" id="ARBA00006479"/>
    </source>
</evidence>
<gene>
    <name evidence="2" type="ORF">RWE15_01660</name>
</gene>
<organism evidence="2 3">
    <name type="scientific">Tigheibacillus halophilus</name>
    <dbReference type="NCBI Taxonomy" id="361280"/>
    <lineage>
        <taxon>Bacteria</taxon>
        <taxon>Bacillati</taxon>
        <taxon>Bacillota</taxon>
        <taxon>Bacilli</taxon>
        <taxon>Bacillales</taxon>
        <taxon>Bacillaceae</taxon>
        <taxon>Tigheibacillus</taxon>
    </lineage>
</organism>
<protein>
    <submittedName>
        <fullName evidence="2">ROK family protein</fullName>
    </submittedName>
</protein>
<dbReference type="Gene3D" id="3.30.420.40">
    <property type="match status" value="1"/>
</dbReference>
<dbReference type="InterPro" id="IPR000600">
    <property type="entry name" value="ROK"/>
</dbReference>
<dbReference type="InterPro" id="IPR043129">
    <property type="entry name" value="ATPase_NBD"/>
</dbReference>
<dbReference type="PANTHER" id="PTHR18964">
    <property type="entry name" value="ROK (REPRESSOR, ORF, KINASE) FAMILY"/>
    <property type="match status" value="1"/>
</dbReference>
<keyword evidence="3" id="KW-1185">Reference proteome</keyword>
<evidence type="ECO:0000313" key="2">
    <source>
        <dbReference type="EMBL" id="MDY0393365.1"/>
    </source>
</evidence>